<evidence type="ECO:0000313" key="7">
    <source>
        <dbReference type="Proteomes" id="UP000005580"/>
    </source>
</evidence>
<dbReference type="EMBL" id="AEPE02000003">
    <property type="protein sequence ID" value="EFZ37322.1"/>
    <property type="molecule type" value="Genomic_DNA"/>
</dbReference>
<dbReference type="Pfam" id="PF01812">
    <property type="entry name" value="5-FTHF_cyc-lig"/>
    <property type="match status" value="1"/>
</dbReference>
<comment type="similarity">
    <text evidence="1 5">Belongs to the 5-formyltetrahydrofolate cyclo-ligase family.</text>
</comment>
<protein>
    <recommendedName>
        <fullName evidence="5">5-formyltetrahydrofolate cyclo-ligase</fullName>
        <ecNumber evidence="5">6.3.3.2</ecNumber>
    </recommendedName>
</protein>
<feature type="binding site" evidence="4">
    <location>
        <begin position="130"/>
        <end position="138"/>
    </location>
    <ligand>
        <name>ATP</name>
        <dbReference type="ChEBI" id="CHEBI:30616"/>
    </ligand>
</feature>
<keyword evidence="5" id="KW-0479">Metal-binding</keyword>
<reference evidence="6" key="1">
    <citation type="submission" date="2011-01" db="EMBL/GenBank/DDBJ databases">
        <authorList>
            <person name="Muzny D."/>
            <person name="Qin X."/>
            <person name="Buhay C."/>
            <person name="Dugan-Rocha S."/>
            <person name="Ding Y."/>
            <person name="Chen G."/>
            <person name="Hawes A."/>
            <person name="Holder M."/>
            <person name="Jhangiani S."/>
            <person name="Johnson A."/>
            <person name="Khan Z."/>
            <person name="Li Z."/>
            <person name="Liu W."/>
            <person name="Liu X."/>
            <person name="Perez L."/>
            <person name="Shen H."/>
            <person name="Wang Q."/>
            <person name="Watt J."/>
            <person name="Xi L."/>
            <person name="Xin Y."/>
            <person name="Zhou J."/>
            <person name="Deng J."/>
            <person name="Jiang H."/>
            <person name="Liu Y."/>
            <person name="Qu J."/>
            <person name="Song X.-Z."/>
            <person name="Zhang L."/>
            <person name="Villasana D."/>
            <person name="Johnson A."/>
            <person name="Liu J."/>
            <person name="Liyanage D."/>
            <person name="Lorensuhewa L."/>
            <person name="Robinson T."/>
            <person name="Song A."/>
            <person name="Song B.-B."/>
            <person name="Dinh H."/>
            <person name="Thornton R."/>
            <person name="Coyle M."/>
            <person name="Francisco L."/>
            <person name="Jackson L."/>
            <person name="Javaid M."/>
            <person name="Korchina V."/>
            <person name="Kovar C."/>
            <person name="Mata R."/>
            <person name="Mathew T."/>
            <person name="Ngo R."/>
            <person name="Nguyen L."/>
            <person name="Nguyen N."/>
            <person name="Okwuonu G."/>
            <person name="Ongeri F."/>
            <person name="Pham C."/>
            <person name="Simmons D."/>
            <person name="Wilczek-Boney K."/>
            <person name="Hale W."/>
            <person name="Jakkamsetti A."/>
            <person name="Pham P."/>
            <person name="Ruth R."/>
            <person name="San Lucas F."/>
            <person name="Warren J."/>
            <person name="Zhang J."/>
            <person name="Zhao Z."/>
            <person name="Zhou C."/>
            <person name="Zhu D."/>
            <person name="Lee S."/>
            <person name="Bess C."/>
            <person name="Blankenburg K."/>
            <person name="Forbes L."/>
            <person name="Fu Q."/>
            <person name="Gubbala S."/>
            <person name="Hirani K."/>
            <person name="Jayaseelan J.C."/>
            <person name="Lara F."/>
            <person name="Munidasa M."/>
            <person name="Palculict T."/>
            <person name="Patil S."/>
            <person name="Pu L.-L."/>
            <person name="Saada N."/>
            <person name="Tang L."/>
            <person name="Weissenberger G."/>
            <person name="Zhu Y."/>
            <person name="Hemphill L."/>
            <person name="Shang Y."/>
            <person name="Youmans B."/>
            <person name="Ayvaz T."/>
            <person name="Ross M."/>
            <person name="Santibanez J."/>
            <person name="Aqrawi P."/>
            <person name="Gross S."/>
            <person name="Joshi V."/>
            <person name="Fowler G."/>
            <person name="Nazareth L."/>
            <person name="Reid J."/>
            <person name="Worley K."/>
            <person name="Petrosino J."/>
            <person name="Highlander S."/>
            <person name="Gibbs R."/>
        </authorList>
    </citation>
    <scope>NUCLEOTIDE SEQUENCE [LARGE SCALE GENOMIC DNA]</scope>
    <source>
        <strain evidence="6">ATCC 33269</strain>
    </source>
</reference>
<comment type="caution">
    <text evidence="6">The sequence shown here is derived from an EMBL/GenBank/DDBJ whole genome shotgun (WGS) entry which is preliminary data.</text>
</comment>
<keyword evidence="5" id="KW-0460">Magnesium</keyword>
<dbReference type="SUPFAM" id="SSF100950">
    <property type="entry name" value="NagB/RpiA/CoA transferase-like"/>
    <property type="match status" value="1"/>
</dbReference>
<dbReference type="PANTHER" id="PTHR23407:SF1">
    <property type="entry name" value="5-FORMYLTETRAHYDROFOLATE CYCLO-LIGASE"/>
    <property type="match status" value="1"/>
</dbReference>
<comment type="cofactor">
    <cofactor evidence="5">
        <name>Mg(2+)</name>
        <dbReference type="ChEBI" id="CHEBI:18420"/>
    </cofactor>
</comment>
<dbReference type="GO" id="GO:0009396">
    <property type="term" value="P:folic acid-containing compound biosynthetic process"/>
    <property type="evidence" value="ECO:0007669"/>
    <property type="project" value="TreeGrafter"/>
</dbReference>
<dbReference type="Gene3D" id="3.40.50.10420">
    <property type="entry name" value="NagB/RpiA/CoA transferase-like"/>
    <property type="match status" value="1"/>
</dbReference>
<keyword evidence="3 4" id="KW-0067">ATP-binding</keyword>
<dbReference type="NCBIfam" id="TIGR02727">
    <property type="entry name" value="MTHFS_bact"/>
    <property type="match status" value="1"/>
</dbReference>
<dbReference type="PANTHER" id="PTHR23407">
    <property type="entry name" value="ATPASE INHIBITOR/5-FORMYLTETRAHYDROFOLATE CYCLO-LIGASE"/>
    <property type="match status" value="1"/>
</dbReference>
<keyword evidence="7" id="KW-1185">Reference proteome</keyword>
<feature type="binding site" evidence="4">
    <location>
        <begin position="3"/>
        <end position="7"/>
    </location>
    <ligand>
        <name>ATP</name>
        <dbReference type="ChEBI" id="CHEBI:30616"/>
    </ligand>
</feature>
<dbReference type="InterPro" id="IPR037171">
    <property type="entry name" value="NagB/RpiA_transferase-like"/>
</dbReference>
<keyword evidence="2 4" id="KW-0547">Nucleotide-binding</keyword>
<dbReference type="EC" id="6.3.3.2" evidence="5"/>
<gene>
    <name evidence="6" type="primary">fthC</name>
    <name evidence="6" type="ORF">HMPREF0663_10780</name>
</gene>
<dbReference type="AlphaFoldDB" id="E7RNM9"/>
<dbReference type="InterPro" id="IPR024185">
    <property type="entry name" value="FTHF_cligase-like_sf"/>
</dbReference>
<feature type="binding site" evidence="4">
    <location>
        <position position="54"/>
    </location>
    <ligand>
        <name>substrate</name>
    </ligand>
</feature>
<accession>E7RNM9</accession>
<dbReference type="GO" id="GO:0035999">
    <property type="term" value="P:tetrahydrofolate interconversion"/>
    <property type="evidence" value="ECO:0007669"/>
    <property type="project" value="TreeGrafter"/>
</dbReference>
<proteinExistence type="inferred from homology"/>
<evidence type="ECO:0000313" key="6">
    <source>
        <dbReference type="EMBL" id="EFZ37322.1"/>
    </source>
</evidence>
<dbReference type="STRING" id="28134.SAMN05444288_2301"/>
<dbReference type="GO" id="GO:0005524">
    <property type="term" value="F:ATP binding"/>
    <property type="evidence" value="ECO:0007669"/>
    <property type="project" value="UniProtKB-KW"/>
</dbReference>
<dbReference type="HOGENOM" id="CLU_066245_2_2_10"/>
<dbReference type="RefSeq" id="WP_004367984.1">
    <property type="nucleotide sequence ID" value="NZ_GL833116.1"/>
</dbReference>
<keyword evidence="6" id="KW-0436">Ligase</keyword>
<dbReference type="GO" id="GO:0046872">
    <property type="term" value="F:metal ion binding"/>
    <property type="evidence" value="ECO:0007669"/>
    <property type="project" value="UniProtKB-KW"/>
</dbReference>
<comment type="catalytic activity">
    <reaction evidence="5">
        <text>(6S)-5-formyl-5,6,7,8-tetrahydrofolate + ATP = (6R)-5,10-methenyltetrahydrofolate + ADP + phosphate</text>
        <dbReference type="Rhea" id="RHEA:10488"/>
        <dbReference type="ChEBI" id="CHEBI:30616"/>
        <dbReference type="ChEBI" id="CHEBI:43474"/>
        <dbReference type="ChEBI" id="CHEBI:57455"/>
        <dbReference type="ChEBI" id="CHEBI:57457"/>
        <dbReference type="ChEBI" id="CHEBI:456216"/>
        <dbReference type="EC" id="6.3.3.2"/>
    </reaction>
</comment>
<evidence type="ECO:0000256" key="4">
    <source>
        <dbReference type="PIRSR" id="PIRSR006806-1"/>
    </source>
</evidence>
<evidence type="ECO:0000256" key="2">
    <source>
        <dbReference type="ARBA" id="ARBA00022741"/>
    </source>
</evidence>
<dbReference type="PIRSF" id="PIRSF006806">
    <property type="entry name" value="FTHF_cligase"/>
    <property type="match status" value="1"/>
</dbReference>
<organism evidence="6 7">
    <name type="scientific">Hoylesella oralis ATCC 33269</name>
    <dbReference type="NCBI Taxonomy" id="873533"/>
    <lineage>
        <taxon>Bacteria</taxon>
        <taxon>Pseudomonadati</taxon>
        <taxon>Bacteroidota</taxon>
        <taxon>Bacteroidia</taxon>
        <taxon>Bacteroidales</taxon>
        <taxon>Prevotellaceae</taxon>
        <taxon>Hoylesella</taxon>
    </lineage>
</organism>
<dbReference type="GO" id="GO:0030272">
    <property type="term" value="F:5-formyltetrahydrofolate cyclo-ligase activity"/>
    <property type="evidence" value="ECO:0007669"/>
    <property type="project" value="UniProtKB-EC"/>
</dbReference>
<name>E7RNM9_9BACT</name>
<sequence>MLKSEIRSEIRLRKRQFTPERLRELSLRIMQRLTEHPRIAAAKTVLMYYSLPDEPDTHDTIDRLASMGKRILLPVVTGEETMILREYYGEKDLQKGSLSIMEPTGEPFTAYEEIDVAVIPGMAFDTNGNRLGRGRGYYDRFLRPLPYIYKIGVCFDFQKLSCIPTDENDVRMQEIL</sequence>
<dbReference type="eggNOG" id="COG0212">
    <property type="taxonomic scope" value="Bacteria"/>
</dbReference>
<evidence type="ECO:0000256" key="1">
    <source>
        <dbReference type="ARBA" id="ARBA00010638"/>
    </source>
</evidence>
<dbReference type="InterPro" id="IPR002698">
    <property type="entry name" value="FTHF_cligase"/>
</dbReference>
<evidence type="ECO:0000256" key="5">
    <source>
        <dbReference type="RuleBase" id="RU361279"/>
    </source>
</evidence>
<evidence type="ECO:0000256" key="3">
    <source>
        <dbReference type="ARBA" id="ARBA00022840"/>
    </source>
</evidence>
<dbReference type="Proteomes" id="UP000005580">
    <property type="component" value="Unassembled WGS sequence"/>
</dbReference>